<dbReference type="Gene3D" id="3.40.50.1820">
    <property type="entry name" value="alpha/beta hydrolase"/>
    <property type="match status" value="1"/>
</dbReference>
<accession>A0A238H267</accession>
<sequence length="324" mass="35181">MIIKLFHYLVIVFAAFAALTQFIAHRTKRLFPPEGKFVDIGSDRLHYVEYGEGPPIVFVHGLCGNLRNFAYLDLQRLAKSHRVILVDRPGSGRSTRGPRSAANVYAQARTIAMFIVTLGLDKPVVVGHSLGGAIALALALDHPQILSRVALISPLTHVETEAPGPFRGLAIRFALVRRFVSLTLGVPVAKLQSRKATELIFSPEPVPYDFGLKGGGLTGLRPHAFYSASSDLVAAPEDLPDMESRYASLNVPVALLHGRNDQILNYQRHAEALKNRLDSVDLRIVDGGHMLPVTQPAETTDWLLDVAKPSPAAEPKLVAASTAA</sequence>
<organism evidence="2 3">
    <name type="scientific">Burkholderia singularis</name>
    <dbReference type="NCBI Taxonomy" id="1503053"/>
    <lineage>
        <taxon>Bacteria</taxon>
        <taxon>Pseudomonadati</taxon>
        <taxon>Pseudomonadota</taxon>
        <taxon>Betaproteobacteria</taxon>
        <taxon>Burkholderiales</taxon>
        <taxon>Burkholderiaceae</taxon>
        <taxon>Burkholderia</taxon>
        <taxon>pseudomallei group</taxon>
    </lineage>
</organism>
<dbReference type="PRINTS" id="PR00111">
    <property type="entry name" value="ABHYDROLASE"/>
</dbReference>
<dbReference type="InterPro" id="IPR029058">
    <property type="entry name" value="AB_hydrolase_fold"/>
</dbReference>
<evidence type="ECO:0000313" key="3">
    <source>
        <dbReference type="Proteomes" id="UP000198460"/>
    </source>
</evidence>
<dbReference type="Pfam" id="PF00561">
    <property type="entry name" value="Abhydrolase_1"/>
    <property type="match status" value="1"/>
</dbReference>
<evidence type="ECO:0000313" key="2">
    <source>
        <dbReference type="EMBL" id="SMF99312.1"/>
    </source>
</evidence>
<dbReference type="AlphaFoldDB" id="A0A238H267"/>
<dbReference type="RefSeq" id="WP_089339888.1">
    <property type="nucleotide sequence ID" value="NZ_FXAN01000040.1"/>
</dbReference>
<proteinExistence type="predicted"/>
<gene>
    <name evidence="2" type="ORF">BSIN_0042</name>
</gene>
<feature type="domain" description="AB hydrolase-1" evidence="1">
    <location>
        <begin position="54"/>
        <end position="159"/>
    </location>
</feature>
<dbReference type="SUPFAM" id="SSF53474">
    <property type="entry name" value="alpha/beta-Hydrolases"/>
    <property type="match status" value="1"/>
</dbReference>
<dbReference type="PANTHER" id="PTHR43689">
    <property type="entry name" value="HYDROLASE"/>
    <property type="match status" value="1"/>
</dbReference>
<name>A0A238H267_9BURK</name>
<dbReference type="PANTHER" id="PTHR43689:SF8">
    <property type="entry name" value="ALPHA_BETA-HYDROLASES SUPERFAMILY PROTEIN"/>
    <property type="match status" value="1"/>
</dbReference>
<dbReference type="InterPro" id="IPR000073">
    <property type="entry name" value="AB_hydrolase_1"/>
</dbReference>
<dbReference type="EMBL" id="FXAN01000040">
    <property type="protein sequence ID" value="SMF99312.1"/>
    <property type="molecule type" value="Genomic_DNA"/>
</dbReference>
<protein>
    <submittedName>
        <fullName evidence="2">Lactone-specific esterase</fullName>
    </submittedName>
</protein>
<dbReference type="Proteomes" id="UP000198460">
    <property type="component" value="Unassembled WGS sequence"/>
</dbReference>
<reference evidence="2 3" key="1">
    <citation type="submission" date="2017-04" db="EMBL/GenBank/DDBJ databases">
        <authorList>
            <person name="Afonso C.L."/>
            <person name="Miller P.J."/>
            <person name="Scott M.A."/>
            <person name="Spackman E."/>
            <person name="Goraichik I."/>
            <person name="Dimitrov K.M."/>
            <person name="Suarez D.L."/>
            <person name="Swayne D.E."/>
        </authorList>
    </citation>
    <scope>NUCLEOTIDE SEQUENCE [LARGE SCALE GENOMIC DNA]</scope>
    <source>
        <strain evidence="2">LMG 28154</strain>
    </source>
</reference>
<evidence type="ECO:0000259" key="1">
    <source>
        <dbReference type="Pfam" id="PF00561"/>
    </source>
</evidence>